<evidence type="ECO:0000313" key="2">
    <source>
        <dbReference type="EMBL" id="RNA24100.1"/>
    </source>
</evidence>
<organism evidence="2 3">
    <name type="scientific">Brachionus plicatilis</name>
    <name type="common">Marine rotifer</name>
    <name type="synonym">Brachionus muelleri</name>
    <dbReference type="NCBI Taxonomy" id="10195"/>
    <lineage>
        <taxon>Eukaryota</taxon>
        <taxon>Metazoa</taxon>
        <taxon>Spiralia</taxon>
        <taxon>Gnathifera</taxon>
        <taxon>Rotifera</taxon>
        <taxon>Eurotatoria</taxon>
        <taxon>Monogononta</taxon>
        <taxon>Pseudotrocha</taxon>
        <taxon>Ploima</taxon>
        <taxon>Brachionidae</taxon>
        <taxon>Brachionus</taxon>
    </lineage>
</organism>
<gene>
    <name evidence="2" type="ORF">BpHYR1_008925</name>
</gene>
<protein>
    <submittedName>
        <fullName evidence="2">Uncharacterized protein</fullName>
    </submittedName>
</protein>
<keyword evidence="3" id="KW-1185">Reference proteome</keyword>
<proteinExistence type="predicted"/>
<evidence type="ECO:0000313" key="3">
    <source>
        <dbReference type="Proteomes" id="UP000276133"/>
    </source>
</evidence>
<sequence length="76" mass="9077">MEFKYFTLCVLKINANITTLIKTKFSFEFGMITFLIEIKNKQNQNRKINAENRVTKMKKSPKNFKKVRKCQNAQKK</sequence>
<name>A0A3M7RL16_BRAPC</name>
<dbReference type="EMBL" id="REGN01003168">
    <property type="protein sequence ID" value="RNA24100.1"/>
    <property type="molecule type" value="Genomic_DNA"/>
</dbReference>
<reference evidence="2 3" key="1">
    <citation type="journal article" date="2018" name="Sci. Rep.">
        <title>Genomic signatures of local adaptation to the degree of environmental predictability in rotifers.</title>
        <authorList>
            <person name="Franch-Gras L."/>
            <person name="Hahn C."/>
            <person name="Garcia-Roger E.M."/>
            <person name="Carmona M.J."/>
            <person name="Serra M."/>
            <person name="Gomez A."/>
        </authorList>
    </citation>
    <scope>NUCLEOTIDE SEQUENCE [LARGE SCALE GENOMIC DNA]</scope>
    <source>
        <strain evidence="2">HYR1</strain>
    </source>
</reference>
<feature type="region of interest" description="Disordered" evidence="1">
    <location>
        <begin position="57"/>
        <end position="76"/>
    </location>
</feature>
<accession>A0A3M7RL16</accession>
<dbReference type="AlphaFoldDB" id="A0A3M7RL16"/>
<comment type="caution">
    <text evidence="2">The sequence shown here is derived from an EMBL/GenBank/DDBJ whole genome shotgun (WGS) entry which is preliminary data.</text>
</comment>
<dbReference type="Proteomes" id="UP000276133">
    <property type="component" value="Unassembled WGS sequence"/>
</dbReference>
<evidence type="ECO:0000256" key="1">
    <source>
        <dbReference type="SAM" id="MobiDB-lite"/>
    </source>
</evidence>